<sequence>MPPFPSPTPTWHTETYPSLSPTRPELSARGKSILITGGGSGIGAETALYFARAGATRIGLLGRREQALLATKSSIEQQFPQTAILAIPTDIQQADQVDAAFRQFVGTETKTEASKIDVLVSNAATLGPLARIRDLQPDAFLDYVSQSLSGTLAIAQAFLKHAAQDAVIINTSSYAVHLDSISGLTAYGTAKTSIVRFWDYLVYENPSISLFHVQPGIVDTKITHDAGGIESLGQQDHASLPASFNVWLASPEARFLRGKFVWANWDVDELKSRAGEIKDSAQLRIGLVGWPFEDAR</sequence>
<dbReference type="Proteomes" id="UP000672032">
    <property type="component" value="Chromosome 8"/>
</dbReference>
<protein>
    <recommendedName>
        <fullName evidence="4">Ketoreductase domain-containing protein</fullName>
    </recommendedName>
</protein>
<dbReference type="InterPro" id="IPR036291">
    <property type="entry name" value="NAD(P)-bd_dom_sf"/>
</dbReference>
<dbReference type="PANTHER" id="PTHR42901:SF1">
    <property type="entry name" value="ALCOHOL DEHYDROGENASE"/>
    <property type="match status" value="1"/>
</dbReference>
<dbReference type="SMART" id="SM00822">
    <property type="entry name" value="PKS_KR"/>
    <property type="match status" value="1"/>
</dbReference>
<dbReference type="OrthoDB" id="1933717at2759"/>
<dbReference type="InterPro" id="IPR002347">
    <property type="entry name" value="SDR_fam"/>
</dbReference>
<organism evidence="5 6">
    <name type="scientific">Monilinia vaccinii-corymbosi</name>
    <dbReference type="NCBI Taxonomy" id="61207"/>
    <lineage>
        <taxon>Eukaryota</taxon>
        <taxon>Fungi</taxon>
        <taxon>Dikarya</taxon>
        <taxon>Ascomycota</taxon>
        <taxon>Pezizomycotina</taxon>
        <taxon>Leotiomycetes</taxon>
        <taxon>Helotiales</taxon>
        <taxon>Sclerotiniaceae</taxon>
        <taxon>Monilinia</taxon>
    </lineage>
</organism>
<dbReference type="GO" id="GO:0016491">
    <property type="term" value="F:oxidoreductase activity"/>
    <property type="evidence" value="ECO:0007669"/>
    <property type="project" value="UniProtKB-KW"/>
</dbReference>
<dbReference type="Pfam" id="PF00106">
    <property type="entry name" value="adh_short"/>
    <property type="match status" value="1"/>
</dbReference>
<keyword evidence="2" id="KW-0560">Oxidoreductase</keyword>
<dbReference type="InterPro" id="IPR057326">
    <property type="entry name" value="KR_dom"/>
</dbReference>
<dbReference type="AlphaFoldDB" id="A0A8A3PPH2"/>
<evidence type="ECO:0000313" key="5">
    <source>
        <dbReference type="EMBL" id="QSZ37338.1"/>
    </source>
</evidence>
<evidence type="ECO:0000256" key="2">
    <source>
        <dbReference type="ARBA" id="ARBA00023002"/>
    </source>
</evidence>
<evidence type="ECO:0000313" key="6">
    <source>
        <dbReference type="Proteomes" id="UP000672032"/>
    </source>
</evidence>
<proteinExistence type="inferred from homology"/>
<name>A0A8A3PPH2_9HELO</name>
<evidence type="ECO:0000259" key="4">
    <source>
        <dbReference type="SMART" id="SM00822"/>
    </source>
</evidence>
<keyword evidence="6" id="KW-1185">Reference proteome</keyword>
<dbReference type="PRINTS" id="PR00081">
    <property type="entry name" value="GDHRDH"/>
</dbReference>
<feature type="region of interest" description="Disordered" evidence="3">
    <location>
        <begin position="1"/>
        <end position="24"/>
    </location>
</feature>
<dbReference type="PANTHER" id="PTHR42901">
    <property type="entry name" value="ALCOHOL DEHYDROGENASE"/>
    <property type="match status" value="1"/>
</dbReference>
<evidence type="ECO:0000256" key="1">
    <source>
        <dbReference type="ARBA" id="ARBA00006484"/>
    </source>
</evidence>
<gene>
    <name evidence="5" type="ORF">DSL72_009436</name>
</gene>
<accession>A0A8A3PPH2</accession>
<dbReference type="Gene3D" id="3.40.50.720">
    <property type="entry name" value="NAD(P)-binding Rossmann-like Domain"/>
    <property type="match status" value="1"/>
</dbReference>
<feature type="domain" description="Ketoreductase" evidence="4">
    <location>
        <begin position="31"/>
        <end position="216"/>
    </location>
</feature>
<reference evidence="5" key="1">
    <citation type="submission" date="2020-10" db="EMBL/GenBank/DDBJ databases">
        <title>Genome Sequence of Monilinia vaccinii-corymbosi Sheds Light on Mummy Berry Disease Infection of Blueberry and Mating Type.</title>
        <authorList>
            <person name="Yow A.G."/>
            <person name="Zhang Y."/>
            <person name="Bansal K."/>
            <person name="Eacker S.M."/>
            <person name="Sullivan S."/>
            <person name="Liachko I."/>
            <person name="Cubeta M.A."/>
            <person name="Rollins J.A."/>
            <person name="Ashrafi H."/>
        </authorList>
    </citation>
    <scope>NUCLEOTIDE SEQUENCE</scope>
    <source>
        <strain evidence="5">RL-1</strain>
    </source>
</reference>
<comment type="similarity">
    <text evidence="1">Belongs to the short-chain dehydrogenases/reductases (SDR) family.</text>
</comment>
<dbReference type="SUPFAM" id="SSF51735">
    <property type="entry name" value="NAD(P)-binding Rossmann-fold domains"/>
    <property type="match status" value="1"/>
</dbReference>
<dbReference type="EMBL" id="CP063412">
    <property type="protein sequence ID" value="QSZ37338.1"/>
    <property type="molecule type" value="Genomic_DNA"/>
</dbReference>
<feature type="compositionally biased region" description="Polar residues" evidence="3">
    <location>
        <begin position="9"/>
        <end position="21"/>
    </location>
</feature>
<evidence type="ECO:0000256" key="3">
    <source>
        <dbReference type="SAM" id="MobiDB-lite"/>
    </source>
</evidence>
<dbReference type="CDD" id="cd05233">
    <property type="entry name" value="SDR_c"/>
    <property type="match status" value="1"/>
</dbReference>